<dbReference type="Gene3D" id="2.60.120.560">
    <property type="entry name" value="Exo-inulinase, domain 1"/>
    <property type="match status" value="1"/>
</dbReference>
<dbReference type="Proteomes" id="UP000475249">
    <property type="component" value="Unassembled WGS sequence"/>
</dbReference>
<accession>A0A6L9EFX5</accession>
<name>A0A6L9EFX5_9FLAO</name>
<evidence type="ECO:0000313" key="2">
    <source>
        <dbReference type="Proteomes" id="UP000475249"/>
    </source>
</evidence>
<comment type="caution">
    <text evidence="1">The sequence shown here is derived from an EMBL/GenBank/DDBJ whole genome shotgun (WGS) entry which is preliminary data.</text>
</comment>
<evidence type="ECO:0000313" key="1">
    <source>
        <dbReference type="EMBL" id="NAS13591.1"/>
    </source>
</evidence>
<gene>
    <name evidence="1" type="ORF">GTQ38_16380</name>
</gene>
<protein>
    <recommendedName>
        <fullName evidence="3">3-keto-disaccharide hydrolase domain-containing protein</fullName>
    </recommendedName>
</protein>
<evidence type="ECO:0008006" key="3">
    <source>
        <dbReference type="Google" id="ProtNLM"/>
    </source>
</evidence>
<organism evidence="1 2">
    <name type="scientific">Poritiphilus flavus</name>
    <dbReference type="NCBI Taxonomy" id="2697053"/>
    <lineage>
        <taxon>Bacteria</taxon>
        <taxon>Pseudomonadati</taxon>
        <taxon>Bacteroidota</taxon>
        <taxon>Flavobacteriia</taxon>
        <taxon>Flavobacteriales</taxon>
        <taxon>Flavobacteriaceae</taxon>
        <taxon>Poritiphilus</taxon>
    </lineage>
</organism>
<keyword evidence="2" id="KW-1185">Reference proteome</keyword>
<proteinExistence type="predicted"/>
<sequence length="374" mass="42866">MNAQSKRKKTKEISFPMNDKHWEYEPGTVEFFENRGIQAVRGKDGGYFVLKLKDFIFENGTIEFDVELAGTGFPGINFRMTEDLLEGENFYIRSFGPVSPLSRTTLQYASIIDSTTTWDLTDEYQAGAKITQEGWNHVKLVVHGKQMKVYVNDMDKPALHVPVLESKSDKGLVLLTGNVIYANFRIRPGAMEDLPAEPGYDPTTTDTRYIRNWMFSEPIDFEYGRDLVLQVPTMYDEIKKSDLPDDKTSWKPIKVEHRGLVNLSREYGLKREGGRRLVWLKTNISSDKQQIRNLKLGFNDEVWVFLNGKLLYMDKNYFGTPGQKYPKGRCSLENTSFDLPLAEGDNELLIGVGHFFYGWGIMARLDETNGLTLD</sequence>
<dbReference type="AlphaFoldDB" id="A0A6L9EFX5"/>
<reference evidence="1 2" key="1">
    <citation type="submission" date="2020-01" db="EMBL/GenBank/DDBJ databases">
        <title>Bacteria diversity of Porities sp.</title>
        <authorList>
            <person name="Wang G."/>
        </authorList>
    </citation>
    <scope>NUCLEOTIDE SEQUENCE [LARGE SCALE GENOMIC DNA]</scope>
    <source>
        <strain evidence="1 2">R33</strain>
    </source>
</reference>
<dbReference type="EMBL" id="WXYO01000007">
    <property type="protein sequence ID" value="NAS13591.1"/>
    <property type="molecule type" value="Genomic_DNA"/>
</dbReference>